<evidence type="ECO:0000313" key="2">
    <source>
        <dbReference type="Proteomes" id="UP000503129"/>
    </source>
</evidence>
<reference evidence="1 2" key="1">
    <citation type="submission" date="2018-06" db="EMBL/GenBank/DDBJ databases">
        <title>Comparative genomics of Brasilonema spp. strains.</title>
        <authorList>
            <person name="Alvarenga D.O."/>
            <person name="Fiore M.F."/>
            <person name="Varani A.M."/>
        </authorList>
    </citation>
    <scope>NUCLEOTIDE SEQUENCE [LARGE SCALE GENOMIC DNA]</scope>
    <source>
        <strain evidence="1 2">CENA114</strain>
    </source>
</reference>
<dbReference type="Proteomes" id="UP000503129">
    <property type="component" value="Chromosome"/>
</dbReference>
<evidence type="ECO:0000313" key="1">
    <source>
        <dbReference type="EMBL" id="QDL07565.1"/>
    </source>
</evidence>
<dbReference type="RefSeq" id="WP_169266140.1">
    <property type="nucleotide sequence ID" value="NZ_CAWOXK010000001.1"/>
</dbReference>
<dbReference type="KEGG" id="bsen:DP114_06330"/>
<name>A0A856M8Q6_9CYAN</name>
<organism evidence="1 2">
    <name type="scientific">Brasilonema sennae CENA114</name>
    <dbReference type="NCBI Taxonomy" id="415709"/>
    <lineage>
        <taxon>Bacteria</taxon>
        <taxon>Bacillati</taxon>
        <taxon>Cyanobacteriota</taxon>
        <taxon>Cyanophyceae</taxon>
        <taxon>Nostocales</taxon>
        <taxon>Scytonemataceae</taxon>
        <taxon>Brasilonema</taxon>
        <taxon>Bromeliae group (in: Brasilonema)</taxon>
    </lineage>
</organism>
<dbReference type="AlphaFoldDB" id="A0A856M8Q6"/>
<keyword evidence="2" id="KW-1185">Reference proteome</keyword>
<accession>A0A856M8Q6</accession>
<proteinExistence type="predicted"/>
<dbReference type="EMBL" id="CP030118">
    <property type="protein sequence ID" value="QDL07565.1"/>
    <property type="molecule type" value="Genomic_DNA"/>
</dbReference>
<sequence length="69" mass="7874">MTSDGVLKVEAALSRIIRLTKENRVKLFVFIVPSKESAYIKDYVQLFPENVGLLKNEDIGYQRLCDVAK</sequence>
<gene>
    <name evidence="1" type="ORF">DP114_06330</name>
</gene>
<protein>
    <submittedName>
        <fullName evidence="1">Uncharacterized protein</fullName>
    </submittedName>
</protein>